<dbReference type="Proteomes" id="UP001218218">
    <property type="component" value="Unassembled WGS sequence"/>
</dbReference>
<evidence type="ECO:0000313" key="2">
    <source>
        <dbReference type="Proteomes" id="UP001218218"/>
    </source>
</evidence>
<dbReference type="AlphaFoldDB" id="A0AAD7AST5"/>
<gene>
    <name evidence="1" type="ORF">DFH08DRAFT_797994</name>
</gene>
<dbReference type="EMBL" id="JARIHO010000002">
    <property type="protein sequence ID" value="KAJ7367164.1"/>
    <property type="molecule type" value="Genomic_DNA"/>
</dbReference>
<name>A0AAD7AST5_9AGAR</name>
<comment type="caution">
    <text evidence="1">The sequence shown here is derived from an EMBL/GenBank/DDBJ whole genome shotgun (WGS) entry which is preliminary data.</text>
</comment>
<evidence type="ECO:0000313" key="1">
    <source>
        <dbReference type="EMBL" id="KAJ7367164.1"/>
    </source>
</evidence>
<protein>
    <submittedName>
        <fullName evidence="1">Uncharacterized protein</fullName>
    </submittedName>
</protein>
<organism evidence="1 2">
    <name type="scientific">Mycena albidolilacea</name>
    <dbReference type="NCBI Taxonomy" id="1033008"/>
    <lineage>
        <taxon>Eukaryota</taxon>
        <taxon>Fungi</taxon>
        <taxon>Dikarya</taxon>
        <taxon>Basidiomycota</taxon>
        <taxon>Agaricomycotina</taxon>
        <taxon>Agaricomycetes</taxon>
        <taxon>Agaricomycetidae</taxon>
        <taxon>Agaricales</taxon>
        <taxon>Marasmiineae</taxon>
        <taxon>Mycenaceae</taxon>
        <taxon>Mycena</taxon>
    </lineage>
</organism>
<reference evidence="1" key="1">
    <citation type="submission" date="2023-03" db="EMBL/GenBank/DDBJ databases">
        <title>Massive genome expansion in bonnet fungi (Mycena s.s.) driven by repeated elements and novel gene families across ecological guilds.</title>
        <authorList>
            <consortium name="Lawrence Berkeley National Laboratory"/>
            <person name="Harder C.B."/>
            <person name="Miyauchi S."/>
            <person name="Viragh M."/>
            <person name="Kuo A."/>
            <person name="Thoen E."/>
            <person name="Andreopoulos B."/>
            <person name="Lu D."/>
            <person name="Skrede I."/>
            <person name="Drula E."/>
            <person name="Henrissat B."/>
            <person name="Morin E."/>
            <person name="Kohler A."/>
            <person name="Barry K."/>
            <person name="LaButti K."/>
            <person name="Morin E."/>
            <person name="Salamov A."/>
            <person name="Lipzen A."/>
            <person name="Mereny Z."/>
            <person name="Hegedus B."/>
            <person name="Baldrian P."/>
            <person name="Stursova M."/>
            <person name="Weitz H."/>
            <person name="Taylor A."/>
            <person name="Grigoriev I.V."/>
            <person name="Nagy L.G."/>
            <person name="Martin F."/>
            <person name="Kauserud H."/>
        </authorList>
    </citation>
    <scope>NUCLEOTIDE SEQUENCE</scope>
    <source>
        <strain evidence="1">CBHHK002</strain>
    </source>
</reference>
<proteinExistence type="predicted"/>
<keyword evidence="2" id="KW-1185">Reference proteome</keyword>
<accession>A0AAD7AST5</accession>
<sequence>MGQLWLWKYSARVQRGRAWNTPVEAIYITFCHVPNPFTTHFPFGLGAVVRKPTYDLVAKEHAPRDNPRNVSFQVVPKPLLHLCYPLPVALPFFLAVWRAGHTDLHYPCVDDFWAKKRAKAMKQHMPTNASKWMCWASGPLLDNNGPLCTTRSSTWYSALRVQRAGPGRRARDLPPSRGEALADLEVVQLEFIRRDGHVFRRTGVASVDCLHINLAIDEWKGENGVVDL</sequence>